<evidence type="ECO:0000256" key="5">
    <source>
        <dbReference type="ARBA" id="ARBA00023163"/>
    </source>
</evidence>
<evidence type="ECO:0000259" key="9">
    <source>
        <dbReference type="PROSITE" id="PS51294"/>
    </source>
</evidence>
<keyword evidence="6" id="KW-0539">Nucleus</keyword>
<dbReference type="PANTHER" id="PTHR45614">
    <property type="entry name" value="MYB PROTEIN-RELATED"/>
    <property type="match status" value="1"/>
</dbReference>
<dbReference type="CDD" id="cd00167">
    <property type="entry name" value="SANT"/>
    <property type="match status" value="2"/>
</dbReference>
<dbReference type="InterPro" id="IPR017930">
    <property type="entry name" value="Myb_dom"/>
</dbReference>
<dbReference type="GO" id="GO:0000978">
    <property type="term" value="F:RNA polymerase II cis-regulatory region sequence-specific DNA binding"/>
    <property type="evidence" value="ECO:0007669"/>
    <property type="project" value="TreeGrafter"/>
</dbReference>
<name>A0A484LZ87_9ASTE</name>
<keyword evidence="11" id="KW-1185">Reference proteome</keyword>
<dbReference type="GO" id="GO:0010597">
    <property type="term" value="P:green leaf volatile biosynthetic process"/>
    <property type="evidence" value="ECO:0007669"/>
    <property type="project" value="UniProtKB-ARBA"/>
</dbReference>
<evidence type="ECO:0000313" key="10">
    <source>
        <dbReference type="EMBL" id="VFQ81881.1"/>
    </source>
</evidence>
<dbReference type="EMBL" id="OOIL02002240">
    <property type="protein sequence ID" value="VFQ81881.1"/>
    <property type="molecule type" value="Genomic_DNA"/>
</dbReference>
<evidence type="ECO:0000256" key="7">
    <source>
        <dbReference type="SAM" id="MobiDB-lite"/>
    </source>
</evidence>
<feature type="domain" description="Myb-like" evidence="8">
    <location>
        <begin position="4"/>
        <end position="55"/>
    </location>
</feature>
<evidence type="ECO:0000256" key="3">
    <source>
        <dbReference type="ARBA" id="ARBA00023015"/>
    </source>
</evidence>
<dbReference type="InterPro" id="IPR001005">
    <property type="entry name" value="SANT/Myb"/>
</dbReference>
<evidence type="ECO:0000256" key="6">
    <source>
        <dbReference type="ARBA" id="ARBA00023242"/>
    </source>
</evidence>
<keyword evidence="2" id="KW-0677">Repeat</keyword>
<proteinExistence type="predicted"/>
<dbReference type="PANTHER" id="PTHR45614:SF124">
    <property type="entry name" value="OS03G0424300 PROTEIN"/>
    <property type="match status" value="1"/>
</dbReference>
<reference evidence="10 11" key="1">
    <citation type="submission" date="2018-04" db="EMBL/GenBank/DDBJ databases">
        <authorList>
            <person name="Vogel A."/>
        </authorList>
    </citation>
    <scope>NUCLEOTIDE SEQUENCE [LARGE SCALE GENOMIC DNA]</scope>
</reference>
<feature type="region of interest" description="Disordered" evidence="7">
    <location>
        <begin position="229"/>
        <end position="264"/>
    </location>
</feature>
<protein>
    <submittedName>
        <fullName evidence="10">Uncharacterized protein</fullName>
    </submittedName>
</protein>
<sequence length="322" mass="35409">MVVESDRVRGPWSAEEDESLRKLVALRGARNWASISQSIPGRSGKSCRLRWHNQLSPAVEHRPFTAEEDAVIVQAHADFGNKWSAIAKLLNGRTDNAVKNHWNSSLKRKLSHCGGGEQRPGQILRRQGSADVASIVSPDRSSESGISYSPAVEPVSTQADPLTALTLSFPAQRANPEALRPRDLPNGRHGNWIEGTELENAPPLNPELHSLMQEMIRKERSGSFRLEIDESLEGPDRPEKSPKLQPAKISDQIEEQGEEEAEAETAPAICFPHLHRKGGQALTPGLIPFSLSTSVELSSGNKWTSNILSGKCSTYVPLQKWC</sequence>
<feature type="region of interest" description="Disordered" evidence="7">
    <location>
        <begin position="109"/>
        <end position="157"/>
    </location>
</feature>
<dbReference type="Gene3D" id="1.10.10.60">
    <property type="entry name" value="Homeodomain-like"/>
    <property type="match status" value="2"/>
</dbReference>
<evidence type="ECO:0000313" key="11">
    <source>
        <dbReference type="Proteomes" id="UP000595140"/>
    </source>
</evidence>
<feature type="domain" description="Myb-like" evidence="8">
    <location>
        <begin position="56"/>
        <end position="106"/>
    </location>
</feature>
<evidence type="ECO:0000256" key="1">
    <source>
        <dbReference type="ARBA" id="ARBA00004123"/>
    </source>
</evidence>
<dbReference type="GO" id="GO:0005634">
    <property type="term" value="C:nucleus"/>
    <property type="evidence" value="ECO:0007669"/>
    <property type="project" value="UniProtKB-SubCell"/>
</dbReference>
<keyword evidence="3" id="KW-0805">Transcription regulation</keyword>
<feature type="compositionally biased region" description="Basic and acidic residues" evidence="7">
    <location>
        <begin position="229"/>
        <end position="242"/>
    </location>
</feature>
<dbReference type="FunFam" id="1.10.10.60:FF:000060">
    <property type="entry name" value="MYB transcription factor"/>
    <property type="match status" value="1"/>
</dbReference>
<keyword evidence="4" id="KW-0238">DNA-binding</keyword>
<accession>A0A484LZ87</accession>
<evidence type="ECO:0000256" key="4">
    <source>
        <dbReference type="ARBA" id="ARBA00023125"/>
    </source>
</evidence>
<organism evidence="10 11">
    <name type="scientific">Cuscuta campestris</name>
    <dbReference type="NCBI Taxonomy" id="132261"/>
    <lineage>
        <taxon>Eukaryota</taxon>
        <taxon>Viridiplantae</taxon>
        <taxon>Streptophyta</taxon>
        <taxon>Embryophyta</taxon>
        <taxon>Tracheophyta</taxon>
        <taxon>Spermatophyta</taxon>
        <taxon>Magnoliopsida</taxon>
        <taxon>eudicotyledons</taxon>
        <taxon>Gunneridae</taxon>
        <taxon>Pentapetalae</taxon>
        <taxon>asterids</taxon>
        <taxon>lamiids</taxon>
        <taxon>Solanales</taxon>
        <taxon>Convolvulaceae</taxon>
        <taxon>Cuscuteae</taxon>
        <taxon>Cuscuta</taxon>
        <taxon>Cuscuta subgen. Grammica</taxon>
        <taxon>Cuscuta sect. Cleistogrammica</taxon>
    </lineage>
</organism>
<dbReference type="Proteomes" id="UP000595140">
    <property type="component" value="Unassembled WGS sequence"/>
</dbReference>
<dbReference type="Pfam" id="PF00249">
    <property type="entry name" value="Myb_DNA-binding"/>
    <property type="match status" value="2"/>
</dbReference>
<feature type="compositionally biased region" description="Acidic residues" evidence="7">
    <location>
        <begin position="252"/>
        <end position="263"/>
    </location>
</feature>
<dbReference type="InterPro" id="IPR050560">
    <property type="entry name" value="MYB_TF"/>
</dbReference>
<dbReference type="GO" id="GO:0000981">
    <property type="term" value="F:DNA-binding transcription factor activity, RNA polymerase II-specific"/>
    <property type="evidence" value="ECO:0007669"/>
    <property type="project" value="TreeGrafter"/>
</dbReference>
<dbReference type="AlphaFoldDB" id="A0A484LZ87"/>
<evidence type="ECO:0000259" key="8">
    <source>
        <dbReference type="PROSITE" id="PS50090"/>
    </source>
</evidence>
<dbReference type="PROSITE" id="PS51294">
    <property type="entry name" value="HTH_MYB"/>
    <property type="match status" value="2"/>
</dbReference>
<dbReference type="PROSITE" id="PS50090">
    <property type="entry name" value="MYB_LIKE"/>
    <property type="match status" value="2"/>
</dbReference>
<dbReference type="InterPro" id="IPR009057">
    <property type="entry name" value="Homeodomain-like_sf"/>
</dbReference>
<feature type="domain" description="HTH myb-type" evidence="9">
    <location>
        <begin position="4"/>
        <end position="59"/>
    </location>
</feature>
<evidence type="ECO:0000256" key="2">
    <source>
        <dbReference type="ARBA" id="ARBA00022737"/>
    </source>
</evidence>
<gene>
    <name evidence="10" type="ORF">CCAM_LOCUS23657</name>
</gene>
<dbReference type="OrthoDB" id="1294411at2759"/>
<keyword evidence="5" id="KW-0804">Transcription</keyword>
<dbReference type="SMART" id="SM00717">
    <property type="entry name" value="SANT"/>
    <property type="match status" value="2"/>
</dbReference>
<dbReference type="SUPFAM" id="SSF46689">
    <property type="entry name" value="Homeodomain-like"/>
    <property type="match status" value="1"/>
</dbReference>
<comment type="subcellular location">
    <subcellularLocation>
        <location evidence="1">Nucleus</location>
    </subcellularLocation>
</comment>
<feature type="domain" description="HTH myb-type" evidence="9">
    <location>
        <begin position="61"/>
        <end position="110"/>
    </location>
</feature>